<evidence type="ECO:0000256" key="7">
    <source>
        <dbReference type="PIRSR" id="PIRSR601765-1"/>
    </source>
</evidence>
<dbReference type="FunCoup" id="A0A0D0AQ92">
    <property type="interactions" value="265"/>
</dbReference>
<keyword evidence="5 8" id="KW-0456">Lyase</keyword>
<keyword evidence="10" id="KW-1185">Reference proteome</keyword>
<evidence type="ECO:0000256" key="1">
    <source>
        <dbReference type="ARBA" id="ARBA00006217"/>
    </source>
</evidence>
<dbReference type="EMBL" id="KN835311">
    <property type="protein sequence ID" value="KIK40219.1"/>
    <property type="molecule type" value="Genomic_DNA"/>
</dbReference>
<dbReference type="PANTHER" id="PTHR11002">
    <property type="entry name" value="CARBONIC ANHYDRASE"/>
    <property type="match status" value="1"/>
</dbReference>
<dbReference type="SUPFAM" id="SSF53056">
    <property type="entry name" value="beta-carbonic anhydrase, cab"/>
    <property type="match status" value="1"/>
</dbReference>
<dbReference type="InParanoid" id="A0A0D0AQ92"/>
<dbReference type="STRING" id="930992.A0A0D0AQ92"/>
<dbReference type="GO" id="GO:0071244">
    <property type="term" value="P:cellular response to carbon dioxide"/>
    <property type="evidence" value="ECO:0007669"/>
    <property type="project" value="TreeGrafter"/>
</dbReference>
<dbReference type="Gene3D" id="3.40.1050.10">
    <property type="entry name" value="Carbonic anhydrase"/>
    <property type="match status" value="1"/>
</dbReference>
<keyword evidence="4 7" id="KW-0862">Zinc</keyword>
<comment type="function">
    <text evidence="8">Reversible hydration of carbon dioxide.</text>
</comment>
<evidence type="ECO:0000256" key="8">
    <source>
        <dbReference type="RuleBase" id="RU003956"/>
    </source>
</evidence>
<feature type="binding site" evidence="7">
    <location>
        <position position="50"/>
    </location>
    <ligand>
        <name>Zn(2+)</name>
        <dbReference type="ChEBI" id="CHEBI:29105"/>
    </ligand>
</feature>
<dbReference type="SMART" id="SM00947">
    <property type="entry name" value="Pro_CA"/>
    <property type="match status" value="1"/>
</dbReference>
<keyword evidence="3 7" id="KW-0479">Metal-binding</keyword>
<dbReference type="InterPro" id="IPR001765">
    <property type="entry name" value="Carbonic_anhydrase"/>
</dbReference>
<dbReference type="EC" id="4.2.1.1" evidence="2 8"/>
<dbReference type="GO" id="GO:0034599">
    <property type="term" value="P:cellular response to oxidative stress"/>
    <property type="evidence" value="ECO:0007669"/>
    <property type="project" value="TreeGrafter"/>
</dbReference>
<dbReference type="GO" id="GO:0015976">
    <property type="term" value="P:carbon utilization"/>
    <property type="evidence" value="ECO:0007669"/>
    <property type="project" value="InterPro"/>
</dbReference>
<dbReference type="GO" id="GO:0008270">
    <property type="term" value="F:zinc ion binding"/>
    <property type="evidence" value="ECO:0007669"/>
    <property type="project" value="UniProtKB-UniRule"/>
</dbReference>
<dbReference type="OrthoDB" id="10248475at2759"/>
<accession>A0A0D0AQ92</accession>
<protein>
    <recommendedName>
        <fullName evidence="2 8">Carbonic anhydrase</fullName>
        <ecNumber evidence="2 8">4.2.1.1</ecNumber>
    </recommendedName>
    <alternativeName>
        <fullName evidence="8">Carbonate dehydratase</fullName>
    </alternativeName>
</protein>
<evidence type="ECO:0000313" key="9">
    <source>
        <dbReference type="EMBL" id="KIK40219.1"/>
    </source>
</evidence>
<comment type="cofactor">
    <cofactor evidence="7">
        <name>Zn(2+)</name>
        <dbReference type="ChEBI" id="CHEBI:29105"/>
    </cofactor>
    <text evidence="7">Binds 1 zinc ion per subunit.</text>
</comment>
<evidence type="ECO:0000256" key="2">
    <source>
        <dbReference type="ARBA" id="ARBA00012925"/>
    </source>
</evidence>
<dbReference type="HOGENOM" id="CLU_053879_3_2_1"/>
<evidence type="ECO:0000313" key="10">
    <source>
        <dbReference type="Proteomes" id="UP000054485"/>
    </source>
</evidence>
<feature type="binding site" evidence="7">
    <location>
        <position position="104"/>
    </location>
    <ligand>
        <name>Zn(2+)</name>
        <dbReference type="ChEBI" id="CHEBI:29105"/>
    </ligand>
</feature>
<reference evidence="9 10" key="1">
    <citation type="submission" date="2014-04" db="EMBL/GenBank/DDBJ databases">
        <authorList>
            <consortium name="DOE Joint Genome Institute"/>
            <person name="Kuo A."/>
            <person name="Ruytinx J."/>
            <person name="Rineau F."/>
            <person name="Colpaert J."/>
            <person name="Kohler A."/>
            <person name="Nagy L.G."/>
            <person name="Floudas D."/>
            <person name="Copeland A."/>
            <person name="Barry K.W."/>
            <person name="Cichocki N."/>
            <person name="Veneault-Fourrey C."/>
            <person name="LaButti K."/>
            <person name="Lindquist E.A."/>
            <person name="Lipzen A."/>
            <person name="Lundell T."/>
            <person name="Morin E."/>
            <person name="Murat C."/>
            <person name="Sun H."/>
            <person name="Tunlid A."/>
            <person name="Henrissat B."/>
            <person name="Grigoriev I.V."/>
            <person name="Hibbett D.S."/>
            <person name="Martin F."/>
            <person name="Nordberg H.P."/>
            <person name="Cantor M.N."/>
            <person name="Hua S.X."/>
        </authorList>
    </citation>
    <scope>NUCLEOTIDE SEQUENCE [LARGE SCALE GENOMIC DNA]</scope>
    <source>
        <strain evidence="9 10">UH-Slu-Lm8-n1</strain>
    </source>
</reference>
<dbReference type="PANTHER" id="PTHR11002:SF76">
    <property type="entry name" value="CARBONIC ANHYDRASE"/>
    <property type="match status" value="1"/>
</dbReference>
<comment type="catalytic activity">
    <reaction evidence="6 8">
        <text>hydrogencarbonate + H(+) = CO2 + H2O</text>
        <dbReference type="Rhea" id="RHEA:10748"/>
        <dbReference type="ChEBI" id="CHEBI:15377"/>
        <dbReference type="ChEBI" id="CHEBI:15378"/>
        <dbReference type="ChEBI" id="CHEBI:16526"/>
        <dbReference type="ChEBI" id="CHEBI:17544"/>
        <dbReference type="EC" id="4.2.1.1"/>
    </reaction>
</comment>
<reference evidence="10" key="2">
    <citation type="submission" date="2015-01" db="EMBL/GenBank/DDBJ databases">
        <title>Evolutionary Origins and Diversification of the Mycorrhizal Mutualists.</title>
        <authorList>
            <consortium name="DOE Joint Genome Institute"/>
            <consortium name="Mycorrhizal Genomics Consortium"/>
            <person name="Kohler A."/>
            <person name="Kuo A."/>
            <person name="Nagy L.G."/>
            <person name="Floudas D."/>
            <person name="Copeland A."/>
            <person name="Barry K.W."/>
            <person name="Cichocki N."/>
            <person name="Veneault-Fourrey C."/>
            <person name="LaButti K."/>
            <person name="Lindquist E.A."/>
            <person name="Lipzen A."/>
            <person name="Lundell T."/>
            <person name="Morin E."/>
            <person name="Murat C."/>
            <person name="Riley R."/>
            <person name="Ohm R."/>
            <person name="Sun H."/>
            <person name="Tunlid A."/>
            <person name="Henrissat B."/>
            <person name="Grigoriev I.V."/>
            <person name="Hibbett D.S."/>
            <person name="Martin F."/>
        </authorList>
    </citation>
    <scope>NUCLEOTIDE SEQUENCE [LARGE SCALE GENOMIC DNA]</scope>
    <source>
        <strain evidence="10">UH-Slu-Lm8-n1</strain>
    </source>
</reference>
<comment type="similarity">
    <text evidence="1 8">Belongs to the beta-class carbonic anhydrase family.</text>
</comment>
<dbReference type="Pfam" id="PF00484">
    <property type="entry name" value="Pro_CA"/>
    <property type="match status" value="1"/>
</dbReference>
<dbReference type="GO" id="GO:0004089">
    <property type="term" value="F:carbonate dehydratase activity"/>
    <property type="evidence" value="ECO:0007669"/>
    <property type="project" value="UniProtKB-UniRule"/>
</dbReference>
<dbReference type="InterPro" id="IPR036874">
    <property type="entry name" value="Carbonic_anhydrase_sf"/>
</dbReference>
<gene>
    <name evidence="9" type="ORF">CY34DRAFT_807439</name>
</gene>
<sequence length="211" mass="22747">MSQLPLNAAEDLINANEEWAQSIIRDNPDFFKDSAAYPQTPKVLWIGCSDSRVPAAVVTASMPGDIFAHTNIANQFHSFDDNANSVLSYGVDPVGVEHVVLVGHSGCGGVIAAIEAAAAGPVEPHNPLTRWLNPLIRLVRTLDLRGLPEDEAVAKVVEANIFRQVDNICNSEPIVTAWAAGNNVFVHGWVYDLATGRIRELVVRSLPSVCS</sequence>
<dbReference type="PROSITE" id="PS00704">
    <property type="entry name" value="PROK_CO2_ANHYDRASE_1"/>
    <property type="match status" value="1"/>
</dbReference>
<feature type="binding site" evidence="7">
    <location>
        <position position="107"/>
    </location>
    <ligand>
        <name>Zn(2+)</name>
        <dbReference type="ChEBI" id="CHEBI:29105"/>
    </ligand>
</feature>
<evidence type="ECO:0000256" key="5">
    <source>
        <dbReference type="ARBA" id="ARBA00023239"/>
    </source>
</evidence>
<dbReference type="InterPro" id="IPR015892">
    <property type="entry name" value="Carbonic_anhydrase_CS"/>
</dbReference>
<organism evidence="9 10">
    <name type="scientific">Suillus luteus UH-Slu-Lm8-n1</name>
    <dbReference type="NCBI Taxonomy" id="930992"/>
    <lineage>
        <taxon>Eukaryota</taxon>
        <taxon>Fungi</taxon>
        <taxon>Dikarya</taxon>
        <taxon>Basidiomycota</taxon>
        <taxon>Agaricomycotina</taxon>
        <taxon>Agaricomycetes</taxon>
        <taxon>Agaricomycetidae</taxon>
        <taxon>Boletales</taxon>
        <taxon>Suillineae</taxon>
        <taxon>Suillaceae</taxon>
        <taxon>Suillus</taxon>
    </lineage>
</organism>
<name>A0A0D0AQ92_9AGAM</name>
<evidence type="ECO:0000256" key="6">
    <source>
        <dbReference type="ARBA" id="ARBA00048348"/>
    </source>
</evidence>
<dbReference type="AlphaFoldDB" id="A0A0D0AQ92"/>
<evidence type="ECO:0000256" key="3">
    <source>
        <dbReference type="ARBA" id="ARBA00022723"/>
    </source>
</evidence>
<feature type="binding site" evidence="7">
    <location>
        <position position="48"/>
    </location>
    <ligand>
        <name>Zn(2+)</name>
        <dbReference type="ChEBI" id="CHEBI:29105"/>
    </ligand>
</feature>
<dbReference type="Proteomes" id="UP000054485">
    <property type="component" value="Unassembled WGS sequence"/>
</dbReference>
<evidence type="ECO:0000256" key="4">
    <source>
        <dbReference type="ARBA" id="ARBA00022833"/>
    </source>
</evidence>
<proteinExistence type="inferred from homology"/>